<comment type="subcellular location">
    <subcellularLocation>
        <location evidence="12">Nucleus</location>
    </subcellularLocation>
    <subcellularLocation>
        <location evidence="12">Chromosome</location>
    </subcellularLocation>
</comment>
<dbReference type="InterPro" id="IPR050454">
    <property type="entry name" value="RTT106/SSRP1_HistChap/FACT"/>
</dbReference>
<dbReference type="CDD" id="cd13231">
    <property type="entry name" value="PH2_SSRP1-like"/>
    <property type="match status" value="1"/>
</dbReference>
<keyword evidence="5 12" id="KW-0227">DNA damage</keyword>
<dbReference type="Gene3D" id="2.30.29.150">
    <property type="match status" value="1"/>
</dbReference>
<dbReference type="Pfam" id="PF03531">
    <property type="entry name" value="SSrecog"/>
    <property type="match status" value="1"/>
</dbReference>
<dbReference type="GO" id="GO:0006260">
    <property type="term" value="P:DNA replication"/>
    <property type="evidence" value="ECO:0007669"/>
    <property type="project" value="UniProtKB-KW"/>
</dbReference>
<evidence type="ECO:0000256" key="7">
    <source>
        <dbReference type="ARBA" id="ARBA00023163"/>
    </source>
</evidence>
<dbReference type="EMBL" id="JAEOAQ010000007">
    <property type="protein sequence ID" value="KAG5417235.1"/>
    <property type="molecule type" value="Genomic_DNA"/>
</dbReference>
<keyword evidence="4 12" id="KW-0235">DNA replication</keyword>
<proteinExistence type="inferred from homology"/>
<feature type="domain" description="Histone chaperone RTT106/FACT complex subunit SPT16-like middle" evidence="14">
    <location>
        <begin position="372"/>
        <end position="466"/>
    </location>
</feature>
<dbReference type="InterPro" id="IPR000969">
    <property type="entry name" value="SSRP1/POB3"/>
</dbReference>
<feature type="compositionally biased region" description="Acidic residues" evidence="13">
    <location>
        <begin position="513"/>
        <end position="534"/>
    </location>
</feature>
<reference evidence="15 16" key="1">
    <citation type="submission" date="2020-12" db="EMBL/GenBank/DDBJ databases">
        <title>Effect of drift, selection, and recombination on the evolution of hybrid genomes in Candida yeast pathogens.</title>
        <authorList>
            <person name="Mixao V."/>
            <person name="Ksiezopolska E."/>
            <person name="Saus E."/>
            <person name="Boekhout T."/>
            <person name="Gacser A."/>
            <person name="Gabaldon T."/>
        </authorList>
    </citation>
    <scope>NUCLEOTIDE SEQUENCE [LARGE SCALE GENOMIC DNA]</scope>
    <source>
        <strain evidence="15 16">BP57</strain>
    </source>
</reference>
<dbReference type="AlphaFoldDB" id="A0A8H7Z8M3"/>
<dbReference type="CDD" id="cd13229">
    <property type="entry name" value="PH_TFIIH"/>
    <property type="match status" value="1"/>
</dbReference>
<evidence type="ECO:0000256" key="8">
    <source>
        <dbReference type="ARBA" id="ARBA00023204"/>
    </source>
</evidence>
<dbReference type="SUPFAM" id="SSF50729">
    <property type="entry name" value="PH domain-like"/>
    <property type="match status" value="1"/>
</dbReference>
<evidence type="ECO:0000313" key="16">
    <source>
        <dbReference type="Proteomes" id="UP000669133"/>
    </source>
</evidence>
<evidence type="ECO:0000256" key="9">
    <source>
        <dbReference type="ARBA" id="ARBA00023242"/>
    </source>
</evidence>
<feature type="compositionally biased region" description="Acidic residues" evidence="13">
    <location>
        <begin position="480"/>
        <end position="506"/>
    </location>
</feature>
<dbReference type="InterPro" id="IPR048993">
    <property type="entry name" value="SSRP1-like_PH1"/>
</dbReference>
<dbReference type="OrthoDB" id="498543at2759"/>
<comment type="similarity">
    <text evidence="1 12">Belongs to the SSRP1 family.</text>
</comment>
<dbReference type="FunFam" id="2.30.29.150:FF:000001">
    <property type="entry name" value="Fact complex subunit ssrp1"/>
    <property type="match status" value="1"/>
</dbReference>
<dbReference type="SMART" id="SM01287">
    <property type="entry name" value="Rtt106"/>
    <property type="match status" value="1"/>
</dbReference>
<dbReference type="InterPro" id="IPR013719">
    <property type="entry name" value="RTT106/SPT16-like_middle_dom"/>
</dbReference>
<dbReference type="InterPro" id="IPR024954">
    <property type="entry name" value="SSRP1_DD"/>
</dbReference>
<sequence>MVNTDFERIFFNQSRGSGRMRIADSGLGWKASASATNGSASPPEQQTFLLPREEILVTTWSRGSKGYELRIQTKNKGVVSLDGFHPDDFAQLKQELTRNFHVNLEHKEHSLRGWNWGTTDLARNELVFNVNNKPSFEIPYDAIANSNLTGKNEVAIELNLDKGNKKMGDEVVEMRFYVPGTTFEGETTTVKNEDGEEEEVVAKNLETEQNAAQVFYEQLRDKADIGQIAGEAIVSFGDALFLTPRGRYDIDMYSNSLRLRGKTYDYKIQYDQIERIFSLPKPDEVHHLIILQIDPPLRQGQTRYPFLVLQFVKDEETELELNLSDEEFEEKYKNRLKKTYDAPTHIVMAHCLRGLTEKKLVIPGSFQSRFLQPGISCSVKASEGYLYPLERCFLFVTKPTLYIPYSEISNIGLSRAGGGVSASRTFDLEVNIIGSNIKHVFGSIDREEQENIEKFCVGKGIRVKNEEKIAKQRLAKALEQEADMDAEDNDVDMGSADDDEEADDDFQSGSDSDVAEEFDSDAAESSGDDEEGEADDRPPTKKPKN</sequence>
<feature type="region of interest" description="Disordered" evidence="13">
    <location>
        <begin position="479"/>
        <end position="545"/>
    </location>
</feature>
<dbReference type="InterPro" id="IPR038167">
    <property type="entry name" value="SSRP1_sf"/>
</dbReference>
<dbReference type="InterPro" id="IPR035417">
    <property type="entry name" value="SSRP1/POB3_N"/>
</dbReference>
<dbReference type="InterPro" id="IPR011993">
    <property type="entry name" value="PH-like_dom_sf"/>
</dbReference>
<dbReference type="GO" id="GO:0003677">
    <property type="term" value="F:DNA binding"/>
    <property type="evidence" value="ECO:0007669"/>
    <property type="project" value="InterPro"/>
</dbReference>
<dbReference type="PANTHER" id="PTHR45849:SF1">
    <property type="entry name" value="FACT COMPLEX SUBUNIT SSRP1"/>
    <property type="match status" value="1"/>
</dbReference>
<comment type="caution">
    <text evidence="15">The sequence shown here is derived from an EMBL/GenBank/DDBJ whole genome shotgun (WGS) entry which is preliminary data.</text>
</comment>
<evidence type="ECO:0000256" key="4">
    <source>
        <dbReference type="ARBA" id="ARBA00022705"/>
    </source>
</evidence>
<dbReference type="Pfam" id="PF21103">
    <property type="entry name" value="PH1_SSRP1-like"/>
    <property type="match status" value="1"/>
</dbReference>
<keyword evidence="3 12" id="KW-0158">Chromosome</keyword>
<dbReference type="Gene3D" id="2.30.29.220">
    <property type="entry name" value="Structure-specific recognition protein (SSRP1)"/>
    <property type="match status" value="1"/>
</dbReference>
<keyword evidence="6 12" id="KW-0805">Transcription regulation</keyword>
<evidence type="ECO:0000256" key="1">
    <source>
        <dbReference type="ARBA" id="ARBA00010060"/>
    </source>
</evidence>
<dbReference type="Pfam" id="PF08512">
    <property type="entry name" value="Rttp106-like_middle"/>
    <property type="match status" value="1"/>
</dbReference>
<evidence type="ECO:0000256" key="3">
    <source>
        <dbReference type="ARBA" id="ARBA00022454"/>
    </source>
</evidence>
<dbReference type="Pfam" id="PF17292">
    <property type="entry name" value="POB3_N"/>
    <property type="match status" value="1"/>
</dbReference>
<evidence type="ECO:0000256" key="5">
    <source>
        <dbReference type="ARBA" id="ARBA00022763"/>
    </source>
</evidence>
<dbReference type="Gene3D" id="2.30.29.30">
    <property type="entry name" value="Pleckstrin-homology domain (PH domain)/Phosphotyrosine-binding domain (PTB)"/>
    <property type="match status" value="2"/>
</dbReference>
<keyword evidence="9 12" id="KW-0539">Nucleus</keyword>
<gene>
    <name evidence="15" type="ORF">I9W82_004868</name>
</gene>
<dbReference type="GO" id="GO:0035101">
    <property type="term" value="C:FACT complex"/>
    <property type="evidence" value="ECO:0007669"/>
    <property type="project" value="TreeGrafter"/>
</dbReference>
<name>A0A8H7Z8M3_9ASCO</name>
<comment type="function">
    <text evidence="10 12">Component of the FACT complex, a general chromatin factor that acts to reorganize nucleosomes. The FACT complex is involved in multiple processes that require DNA as a template such as mRNA elongation, DNA replication and DNA repair. During transcription elongation the FACT complex acts as a histone chaperone that both destabilizes and restores nucleosomal structure. It facilitates the passage of RNA polymerase II and transcription by promoting the dissociation of one histone H2A-H2B dimer from the nucleosome, then subsequently promotes the reestablishment of the nucleosome following the passage of RNA polymerase II.</text>
</comment>
<dbReference type="GeneID" id="93653497"/>
<evidence type="ECO:0000313" key="15">
    <source>
        <dbReference type="EMBL" id="KAG5417235.1"/>
    </source>
</evidence>
<evidence type="ECO:0000259" key="14">
    <source>
        <dbReference type="SMART" id="SM01287"/>
    </source>
</evidence>
<evidence type="ECO:0000256" key="10">
    <source>
        <dbReference type="ARBA" id="ARBA00025370"/>
    </source>
</evidence>
<dbReference type="FunFam" id="2.30.29.30:FF:000098">
    <property type="entry name" value="Fact complex subunit ssrp1"/>
    <property type="match status" value="1"/>
</dbReference>
<evidence type="ECO:0000256" key="12">
    <source>
        <dbReference type="RuleBase" id="RU364013"/>
    </source>
</evidence>
<keyword evidence="7 12" id="KW-0804">Transcription</keyword>
<dbReference type="RefSeq" id="XP_067546351.1">
    <property type="nucleotide sequence ID" value="XM_067693984.1"/>
</dbReference>
<evidence type="ECO:0000256" key="13">
    <source>
        <dbReference type="SAM" id="MobiDB-lite"/>
    </source>
</evidence>
<dbReference type="CDD" id="cd13230">
    <property type="entry name" value="PH1_SSRP1-like"/>
    <property type="match status" value="1"/>
</dbReference>
<dbReference type="PRINTS" id="PR00887">
    <property type="entry name" value="SSRCOGNITION"/>
</dbReference>
<evidence type="ECO:0000256" key="11">
    <source>
        <dbReference type="ARBA" id="ARBA00063925"/>
    </source>
</evidence>
<dbReference type="PANTHER" id="PTHR45849">
    <property type="entry name" value="FACT COMPLEX SUBUNIT SSRP1"/>
    <property type="match status" value="1"/>
</dbReference>
<evidence type="ECO:0000256" key="2">
    <source>
        <dbReference type="ARBA" id="ARBA00014978"/>
    </source>
</evidence>
<keyword evidence="16" id="KW-1185">Reference proteome</keyword>
<keyword evidence="8 12" id="KW-0234">DNA repair</keyword>
<evidence type="ECO:0000256" key="6">
    <source>
        <dbReference type="ARBA" id="ARBA00023015"/>
    </source>
</evidence>
<dbReference type="Proteomes" id="UP000669133">
    <property type="component" value="Unassembled WGS sequence"/>
</dbReference>
<dbReference type="GO" id="GO:0031491">
    <property type="term" value="F:nucleosome binding"/>
    <property type="evidence" value="ECO:0007669"/>
    <property type="project" value="TreeGrafter"/>
</dbReference>
<dbReference type="GO" id="GO:0006281">
    <property type="term" value="P:DNA repair"/>
    <property type="evidence" value="ECO:0007669"/>
    <property type="project" value="UniProtKB-KW"/>
</dbReference>
<comment type="subunit">
    <text evidence="11">Forms a stable heterodimer with SPT16. The SPT16-POB3 dimer weakly associates with multiple molecules of NHP6 to form the FACT complex.</text>
</comment>
<protein>
    <recommendedName>
        <fullName evidence="2 12">FACT complex subunit POB3</fullName>
    </recommendedName>
</protein>
<accession>A0A8H7Z8M3</accession>
<dbReference type="GO" id="GO:0042393">
    <property type="term" value="F:histone binding"/>
    <property type="evidence" value="ECO:0007669"/>
    <property type="project" value="TreeGrafter"/>
</dbReference>
<organism evidence="15 16">
    <name type="scientific">Candida metapsilosis</name>
    <dbReference type="NCBI Taxonomy" id="273372"/>
    <lineage>
        <taxon>Eukaryota</taxon>
        <taxon>Fungi</taxon>
        <taxon>Dikarya</taxon>
        <taxon>Ascomycota</taxon>
        <taxon>Saccharomycotina</taxon>
        <taxon>Pichiomycetes</taxon>
        <taxon>Debaryomycetaceae</taxon>
        <taxon>Candida/Lodderomyces clade</taxon>
        <taxon>Candida</taxon>
    </lineage>
</organism>